<dbReference type="Gramene" id="TraesCLE_scaffold_090020_01G000200.1">
    <property type="protein sequence ID" value="TraesCLE_scaffold_090020_01G000200.1"/>
    <property type="gene ID" value="TraesCLE_scaffold_090020_01G000200"/>
</dbReference>
<dbReference type="Proteomes" id="UP000019116">
    <property type="component" value="Chromosome 5D"/>
</dbReference>
<dbReference type="InterPro" id="IPR036041">
    <property type="entry name" value="Ribosome-inact_prot_sf"/>
</dbReference>
<name>A0A3B6MMB7_WHEAT</name>
<comment type="catalytic activity">
    <reaction evidence="1">
        <text>Endohydrolysis of the N-glycosidic bond at one specific adenosine on the 28S rRNA.</text>
        <dbReference type="EC" id="3.2.2.22"/>
    </reaction>
</comment>
<evidence type="ECO:0000313" key="2">
    <source>
        <dbReference type="EnsemblPlants" id="TraesCS5D02G091500.1"/>
    </source>
</evidence>
<dbReference type="Gene3D" id="3.40.420.10">
    <property type="entry name" value="Ricin (A subunit), domain 1"/>
    <property type="match status" value="1"/>
</dbReference>
<dbReference type="Gramene" id="TraesLDM5D03G03066940.1">
    <property type="protein sequence ID" value="TraesLDM5D03G03066940.1"/>
    <property type="gene ID" value="TraesLDM5D03G03066940"/>
</dbReference>
<evidence type="ECO:0000313" key="3">
    <source>
        <dbReference type="Proteomes" id="UP000019116"/>
    </source>
</evidence>
<keyword evidence="1" id="KW-0611">Plant defense</keyword>
<dbReference type="InterPro" id="IPR016138">
    <property type="entry name" value="Ribosome_inactivat_prot_sub1"/>
</dbReference>
<dbReference type="Gramene" id="TraesLAC5D03G03017990.1">
    <property type="protein sequence ID" value="TraesLAC5D03G03017990.1"/>
    <property type="gene ID" value="TraesLAC5D03G03017990"/>
</dbReference>
<keyword evidence="1" id="KW-0800">Toxin</keyword>
<dbReference type="InterPro" id="IPR001574">
    <property type="entry name" value="Ribosome_inactivat_prot"/>
</dbReference>
<dbReference type="Gramene" id="TraesARI5D03G03014800.1">
    <property type="protein sequence ID" value="TraesARI5D03G03014800.1"/>
    <property type="gene ID" value="TraesARI5D03G03014800"/>
</dbReference>
<dbReference type="GO" id="GO:0030598">
    <property type="term" value="F:rRNA N-glycosylase activity"/>
    <property type="evidence" value="ECO:0007669"/>
    <property type="project" value="UniProtKB-EC"/>
</dbReference>
<proteinExistence type="inferred from homology"/>
<dbReference type="Gramene" id="TraesRN5D0100231900.1">
    <property type="protein sequence ID" value="TraesRN5D0100231900.1"/>
    <property type="gene ID" value="TraesRN5D0100231900"/>
</dbReference>
<keyword evidence="1" id="KW-0378">Hydrolase</keyword>
<dbReference type="GO" id="GO:0017148">
    <property type="term" value="P:negative regulation of translation"/>
    <property type="evidence" value="ECO:0007669"/>
    <property type="project" value="UniProtKB-KW"/>
</dbReference>
<dbReference type="Gramene" id="TraesWEE_scaffold_052624_01G000200.1">
    <property type="protein sequence ID" value="TraesWEE_scaffold_052624_01G000200.1"/>
    <property type="gene ID" value="TraesWEE_scaffold_052624_01G000200"/>
</dbReference>
<dbReference type="SMR" id="A0A3B6MMB7"/>
<dbReference type="Gramene" id="TraesJUL5D03G03086400.1">
    <property type="protein sequence ID" value="TraesJUL5D03G03086400.1"/>
    <property type="gene ID" value="TraesJUL5D03G03086400"/>
</dbReference>
<organism evidence="2">
    <name type="scientific">Triticum aestivum</name>
    <name type="common">Wheat</name>
    <dbReference type="NCBI Taxonomy" id="4565"/>
    <lineage>
        <taxon>Eukaryota</taxon>
        <taxon>Viridiplantae</taxon>
        <taxon>Streptophyta</taxon>
        <taxon>Embryophyta</taxon>
        <taxon>Tracheophyta</taxon>
        <taxon>Spermatophyta</taxon>
        <taxon>Magnoliopsida</taxon>
        <taxon>Liliopsida</taxon>
        <taxon>Poales</taxon>
        <taxon>Poaceae</taxon>
        <taxon>BOP clade</taxon>
        <taxon>Pooideae</taxon>
        <taxon>Triticodae</taxon>
        <taxon>Triticeae</taxon>
        <taxon>Triticinae</taxon>
        <taxon>Triticum</taxon>
    </lineage>
</organism>
<dbReference type="Gramene" id="TraesJAG5D03G03060850.1">
    <property type="protein sequence ID" value="TraesJAG5D03G03060850.1"/>
    <property type="gene ID" value="TraesJAG5D03G03060850"/>
</dbReference>
<dbReference type="Gramene" id="TraesCS5D03G0219400.1">
    <property type="protein sequence ID" value="TraesCS5D03G0219400.1.CDS"/>
    <property type="gene ID" value="TraesCS5D03G0219400"/>
</dbReference>
<accession>A0A3B6MMB7</accession>
<dbReference type="Gramene" id="TraesCAD_scaffold_121578_01G000200.1">
    <property type="protein sequence ID" value="TraesCAD_scaffold_121578_01G000200.1"/>
    <property type="gene ID" value="TraesCAD_scaffold_121578_01G000200"/>
</dbReference>
<dbReference type="EnsemblPlants" id="TraesCS5D02G091500.1">
    <property type="protein sequence ID" value="TraesCS5D02G091500.1"/>
    <property type="gene ID" value="TraesCS5D02G091500"/>
</dbReference>
<reference evidence="2" key="2">
    <citation type="submission" date="2018-10" db="UniProtKB">
        <authorList>
            <consortium name="EnsemblPlants"/>
        </authorList>
    </citation>
    <scope>IDENTIFICATION</scope>
</reference>
<reference evidence="2" key="1">
    <citation type="submission" date="2018-08" db="EMBL/GenBank/DDBJ databases">
        <authorList>
            <person name="Rossello M."/>
        </authorList>
    </citation>
    <scope>NUCLEOTIDE SEQUENCE [LARGE SCALE GENOMIC DNA]</scope>
    <source>
        <strain evidence="2">cv. Chinese Spring</strain>
    </source>
</reference>
<dbReference type="OrthoDB" id="10629756at2759"/>
<sequence>MATGILEVIPAPVAAFDISDDNKLAENYKTCVEAIISHMAKETDVKFTVTVEGKEATVPVTPKKNHTPSGMYVIEVTDGEKSLQLVGTKFQAWFRGIVNNSGDRFEVDDKESKIMRKSDSLHTTGMYPKLLSCQLADFKVGYHRLKSAFHTLATYGERPLSKDLVKENDSIGLFIVMLFEGPRFIPIYEISYDAHLDKENTVGQDNSKLLIRNWGDLSKGFYRHVKVKMSFTLDGNTPENLRKAATTLRIMSRTEWDKWVEEYGSGQSSSSNSRC</sequence>
<dbReference type="Gramene" id="TraesNOR5D03G03090990.1">
    <property type="protein sequence ID" value="TraesNOR5D03G03090990.1"/>
    <property type="gene ID" value="TraesNOR5D03G03090990"/>
</dbReference>
<dbReference type="GO" id="GO:0090729">
    <property type="term" value="F:toxin activity"/>
    <property type="evidence" value="ECO:0007669"/>
    <property type="project" value="UniProtKB-KW"/>
</dbReference>
<dbReference type="GO" id="GO:0006952">
    <property type="term" value="P:defense response"/>
    <property type="evidence" value="ECO:0007669"/>
    <property type="project" value="UniProtKB-KW"/>
</dbReference>
<protein>
    <recommendedName>
        <fullName evidence="1">rRNA N-glycosylase</fullName>
        <ecNumber evidence="1">3.2.2.22</ecNumber>
    </recommendedName>
</protein>
<dbReference type="Gramene" id="TraesSTA5D03G03053360.1">
    <property type="protein sequence ID" value="TraesSTA5D03G03053360.1"/>
    <property type="gene ID" value="TraesSTA5D03G03053360"/>
</dbReference>
<dbReference type="Gramene" id="TraesROB_scaffold_042937_01G000100.1">
    <property type="protein sequence ID" value="TraesROB_scaffold_042937_01G000100.1"/>
    <property type="gene ID" value="TraesROB_scaffold_042937_01G000100"/>
</dbReference>
<dbReference type="Pfam" id="PF00161">
    <property type="entry name" value="RIP"/>
    <property type="match status" value="1"/>
</dbReference>
<dbReference type="Gramene" id="TraesMAC5D03G03060500.1">
    <property type="protein sequence ID" value="TraesMAC5D03G03060500.1"/>
    <property type="gene ID" value="TraesMAC5D03G03060500"/>
</dbReference>
<keyword evidence="1" id="KW-0652">Protein synthesis inhibitor</keyword>
<dbReference type="OMA" id="RTEWDKW"/>
<dbReference type="EC" id="3.2.2.22" evidence="1"/>
<evidence type="ECO:0000256" key="1">
    <source>
        <dbReference type="RuleBase" id="RU004915"/>
    </source>
</evidence>
<keyword evidence="3" id="KW-1185">Reference proteome</keyword>
<dbReference type="AlphaFoldDB" id="A0A3B6MMB7"/>
<dbReference type="SUPFAM" id="SSF56371">
    <property type="entry name" value="Ribosome inactivating proteins (RIP)"/>
    <property type="match status" value="1"/>
</dbReference>
<dbReference type="Gramene" id="TraesSYM5D03G03001230.1">
    <property type="protein sequence ID" value="TraesSYM5D03G03001230.1"/>
    <property type="gene ID" value="TraesSYM5D03G03001230"/>
</dbReference>
<comment type="similarity">
    <text evidence="1">Belongs to the ribosome-inactivating protein family.</text>
</comment>
<dbReference type="Gramene" id="TraesCS5D02G091500.1">
    <property type="protein sequence ID" value="TraesCS5D02G091500.1"/>
    <property type="gene ID" value="TraesCS5D02G091500"/>
</dbReference>